<dbReference type="Gene3D" id="2.130.10.130">
    <property type="entry name" value="Integrin alpha, N-terminal"/>
    <property type="match status" value="2"/>
</dbReference>
<accession>A0A7W7Q182</accession>
<protein>
    <recommendedName>
        <fullName evidence="5">VCBS repeat protein</fullName>
    </recommendedName>
</protein>
<dbReference type="InterPro" id="IPR028994">
    <property type="entry name" value="Integrin_alpha_N"/>
</dbReference>
<evidence type="ECO:0000256" key="2">
    <source>
        <dbReference type="SAM" id="SignalP"/>
    </source>
</evidence>
<dbReference type="Gene3D" id="2.40.128.340">
    <property type="match status" value="1"/>
</dbReference>
<reference evidence="3 4" key="1">
    <citation type="submission" date="2020-08" db="EMBL/GenBank/DDBJ databases">
        <title>Genomic Encyclopedia of Type Strains, Phase III (KMG-III): the genomes of soil and plant-associated and newly described type strains.</title>
        <authorList>
            <person name="Whitman W."/>
        </authorList>
    </citation>
    <scope>NUCLEOTIDE SEQUENCE [LARGE SCALE GENOMIC DNA]</scope>
    <source>
        <strain evidence="3 4">CECT 8960</strain>
    </source>
</reference>
<keyword evidence="4" id="KW-1185">Reference proteome</keyword>
<evidence type="ECO:0000313" key="4">
    <source>
        <dbReference type="Proteomes" id="UP000520767"/>
    </source>
</evidence>
<feature type="chain" id="PRO_5031150249" description="VCBS repeat protein" evidence="2">
    <location>
        <begin position="27"/>
        <end position="496"/>
    </location>
</feature>
<dbReference type="Proteomes" id="UP000520767">
    <property type="component" value="Unassembled WGS sequence"/>
</dbReference>
<comment type="caution">
    <text evidence="3">The sequence shown here is derived from an EMBL/GenBank/DDBJ whole genome shotgun (WGS) entry which is preliminary data.</text>
</comment>
<evidence type="ECO:0000313" key="3">
    <source>
        <dbReference type="EMBL" id="MBB4904976.1"/>
    </source>
</evidence>
<keyword evidence="1 2" id="KW-0732">Signal</keyword>
<dbReference type="SUPFAM" id="SSF69318">
    <property type="entry name" value="Integrin alpha N-terminal domain"/>
    <property type="match status" value="1"/>
</dbReference>
<dbReference type="AlphaFoldDB" id="A0A7W7Q182"/>
<evidence type="ECO:0008006" key="5">
    <source>
        <dbReference type="Google" id="ProtNLM"/>
    </source>
</evidence>
<dbReference type="PANTHER" id="PTHR46580">
    <property type="entry name" value="SENSOR KINASE-RELATED"/>
    <property type="match status" value="1"/>
</dbReference>
<dbReference type="Pfam" id="PF13517">
    <property type="entry name" value="FG-GAP_3"/>
    <property type="match status" value="2"/>
</dbReference>
<dbReference type="PANTHER" id="PTHR46580:SF2">
    <property type="entry name" value="MAM DOMAIN-CONTAINING PROTEIN"/>
    <property type="match status" value="1"/>
</dbReference>
<gene>
    <name evidence="3" type="ORF">FHR82_001186</name>
</gene>
<sequence>MMSWRRGALVSAAVLAMTGMGLPAAAAPVTDPAAPGDHVPLSVEPLACSSIPANHDPNVIRVVYQVGLDRSVSPKVMLAAFEAGWVESHMNNLNCGDKDSLGVFQQRPSQGWGTPEQIMNVSYAATQFFVQAQRNEPLYPNYTAGLLAQSVQRSCCPERYDQAEGKARAMMDEARGLVGGAKAFTGSPTDFNGDGRDDIVAFNQGTLGDVYVSLSNGAAFTGTSVKWHEFFAPAGETPLTGDFNGDGKDDVVTFTHGSLNDVYVALSNGSSFGAGVKWHDWFALGGEVPAVGDVNGDGRDDIITFTRNNLADVYVALSTGTSFAASAKWHDYFGLAGEVPGVGDVNGDGKADLVVFTNNAAADVYVATSTGTGFSGTSVKWHEFFSIGGESPRIGDFNGDGRADIATFTNNAAGDVYVATSTGTAFAGTTVKWNDFFALAGEFPYTGDFDGDGKDDIVTFTKGTLNDVYVGVSTGSGFAGGAKWHDFFGLNGEITL</sequence>
<feature type="signal peptide" evidence="2">
    <location>
        <begin position="1"/>
        <end position="26"/>
    </location>
</feature>
<organism evidence="3 4">
    <name type="scientific">Actinophytocola algeriensis</name>
    <dbReference type="NCBI Taxonomy" id="1768010"/>
    <lineage>
        <taxon>Bacteria</taxon>
        <taxon>Bacillati</taxon>
        <taxon>Actinomycetota</taxon>
        <taxon>Actinomycetes</taxon>
        <taxon>Pseudonocardiales</taxon>
        <taxon>Pseudonocardiaceae</taxon>
    </lineage>
</organism>
<proteinExistence type="predicted"/>
<dbReference type="EMBL" id="JACHJQ010000001">
    <property type="protein sequence ID" value="MBB4904976.1"/>
    <property type="molecule type" value="Genomic_DNA"/>
</dbReference>
<dbReference type="RefSeq" id="WP_221463298.1">
    <property type="nucleotide sequence ID" value="NZ_JACHJQ010000001.1"/>
</dbReference>
<evidence type="ECO:0000256" key="1">
    <source>
        <dbReference type="ARBA" id="ARBA00022729"/>
    </source>
</evidence>
<dbReference type="InterPro" id="IPR013517">
    <property type="entry name" value="FG-GAP"/>
</dbReference>
<name>A0A7W7Q182_9PSEU</name>